<dbReference type="CDD" id="cd00564">
    <property type="entry name" value="TMP_TenI"/>
    <property type="match status" value="1"/>
</dbReference>
<reference evidence="5" key="2">
    <citation type="submission" date="2021-04" db="EMBL/GenBank/DDBJ databases">
        <authorList>
            <person name="Gilroy R."/>
        </authorList>
    </citation>
    <scope>NUCLEOTIDE SEQUENCE</scope>
    <source>
        <strain evidence="5">ChiSxjej3B15-1167</strain>
    </source>
</reference>
<dbReference type="PANTHER" id="PTHR20857">
    <property type="entry name" value="THIAMINE-PHOSPHATE PYROPHOSPHORYLASE"/>
    <property type="match status" value="1"/>
</dbReference>
<proteinExistence type="predicted"/>
<evidence type="ECO:0000259" key="4">
    <source>
        <dbReference type="Pfam" id="PF02581"/>
    </source>
</evidence>
<dbReference type="Gene3D" id="3.20.20.70">
    <property type="entry name" value="Aldolase class I"/>
    <property type="match status" value="1"/>
</dbReference>
<dbReference type="AlphaFoldDB" id="A0A9D1X606"/>
<dbReference type="EMBL" id="DXEQ01000271">
    <property type="protein sequence ID" value="HIX73141.1"/>
    <property type="molecule type" value="Genomic_DNA"/>
</dbReference>
<evidence type="ECO:0000256" key="3">
    <source>
        <dbReference type="SAM" id="MobiDB-lite"/>
    </source>
</evidence>
<evidence type="ECO:0000313" key="6">
    <source>
        <dbReference type="Proteomes" id="UP000886805"/>
    </source>
</evidence>
<dbReference type="InterPro" id="IPR022998">
    <property type="entry name" value="ThiamineP_synth_TenI"/>
</dbReference>
<evidence type="ECO:0000256" key="2">
    <source>
        <dbReference type="ARBA" id="ARBA00022977"/>
    </source>
</evidence>
<dbReference type="GO" id="GO:0005737">
    <property type="term" value="C:cytoplasm"/>
    <property type="evidence" value="ECO:0007669"/>
    <property type="project" value="TreeGrafter"/>
</dbReference>
<feature type="domain" description="Thiamine phosphate synthase/TenI" evidence="4">
    <location>
        <begin position="136"/>
        <end position="220"/>
    </location>
</feature>
<feature type="region of interest" description="Disordered" evidence="3">
    <location>
        <begin position="106"/>
        <end position="126"/>
    </location>
</feature>
<gene>
    <name evidence="5" type="ORF">H9849_08990</name>
</gene>
<dbReference type="GO" id="GO:0004789">
    <property type="term" value="F:thiamine-phosphate diphosphorylase activity"/>
    <property type="evidence" value="ECO:0007669"/>
    <property type="project" value="TreeGrafter"/>
</dbReference>
<dbReference type="InterPro" id="IPR036206">
    <property type="entry name" value="ThiamineP_synth_sf"/>
</dbReference>
<dbReference type="Proteomes" id="UP000886805">
    <property type="component" value="Unassembled WGS sequence"/>
</dbReference>
<dbReference type="PANTHER" id="PTHR20857:SF15">
    <property type="entry name" value="THIAMINE-PHOSPHATE SYNTHASE"/>
    <property type="match status" value="1"/>
</dbReference>
<reference evidence="5" key="1">
    <citation type="journal article" date="2021" name="PeerJ">
        <title>Extensive microbial diversity within the chicken gut microbiome revealed by metagenomics and culture.</title>
        <authorList>
            <person name="Gilroy R."/>
            <person name="Ravi A."/>
            <person name="Getino M."/>
            <person name="Pursley I."/>
            <person name="Horton D.L."/>
            <person name="Alikhan N.F."/>
            <person name="Baker D."/>
            <person name="Gharbi K."/>
            <person name="Hall N."/>
            <person name="Watson M."/>
            <person name="Adriaenssens E.M."/>
            <person name="Foster-Nyarko E."/>
            <person name="Jarju S."/>
            <person name="Secka A."/>
            <person name="Antonio M."/>
            <person name="Oren A."/>
            <person name="Chaudhuri R.R."/>
            <person name="La Ragione R."/>
            <person name="Hildebrand F."/>
            <person name="Pallen M.J."/>
        </authorList>
    </citation>
    <scope>NUCLEOTIDE SEQUENCE</scope>
    <source>
        <strain evidence="5">ChiSxjej3B15-1167</strain>
    </source>
</reference>
<accession>A0A9D1X606</accession>
<feature type="domain" description="Thiamine phosphate synthase/TenI" evidence="4">
    <location>
        <begin position="16"/>
        <end position="92"/>
    </location>
</feature>
<keyword evidence="2" id="KW-0784">Thiamine biosynthesis</keyword>
<dbReference type="GO" id="GO:0009228">
    <property type="term" value="P:thiamine biosynthetic process"/>
    <property type="evidence" value="ECO:0007669"/>
    <property type="project" value="UniProtKB-KW"/>
</dbReference>
<dbReference type="SUPFAM" id="SSF51391">
    <property type="entry name" value="Thiamin phosphate synthase"/>
    <property type="match status" value="1"/>
</dbReference>
<organism evidence="5 6">
    <name type="scientific">Candidatus Anaerobutyricum stercoripullorum</name>
    <dbReference type="NCBI Taxonomy" id="2838456"/>
    <lineage>
        <taxon>Bacteria</taxon>
        <taxon>Bacillati</taxon>
        <taxon>Bacillota</taxon>
        <taxon>Clostridia</taxon>
        <taxon>Lachnospirales</taxon>
        <taxon>Lachnospiraceae</taxon>
        <taxon>Anaerobutyricum</taxon>
    </lineage>
</organism>
<dbReference type="Pfam" id="PF02581">
    <property type="entry name" value="TMP-TENI"/>
    <property type="match status" value="2"/>
</dbReference>
<evidence type="ECO:0000256" key="1">
    <source>
        <dbReference type="ARBA" id="ARBA00004948"/>
    </source>
</evidence>
<evidence type="ECO:0000313" key="5">
    <source>
        <dbReference type="EMBL" id="HIX73141.1"/>
    </source>
</evidence>
<comment type="pathway">
    <text evidence="1">Cofactor biosynthesis; thiamine diphosphate biosynthesis.</text>
</comment>
<protein>
    <submittedName>
        <fullName evidence="5">Thiamine phosphate synthase</fullName>
    </submittedName>
</protein>
<name>A0A9D1X606_9FIRM</name>
<dbReference type="InterPro" id="IPR013785">
    <property type="entry name" value="Aldolase_TIM"/>
</dbReference>
<sequence>MSAPHTLPPENRVTIAVTNRSLSARPYEEQIARICRFHPAAVIVREKDLPEEEYARLAGKVLTICRRYGVRCIYHTYPEAARAAGVKEIHLPLPVLRQYEQYANRADLQPADSQPADSRRPDMPDGTRMPLSFFTTVGTSVHSREEAAEALRLGATYLTAGHIYSTDCKKGVPPRGLPFLKEICRMSPVPVYAIGGIHLGTGQLTEVLSCGAAGGCIMSEMMRI</sequence>
<comment type="caution">
    <text evidence="5">The sequence shown here is derived from an EMBL/GenBank/DDBJ whole genome shotgun (WGS) entry which is preliminary data.</text>
</comment>